<evidence type="ECO:0000256" key="3">
    <source>
        <dbReference type="ARBA" id="ARBA00022525"/>
    </source>
</evidence>
<comment type="subcellular location">
    <subcellularLocation>
        <location evidence="1">Secreted</location>
    </subcellularLocation>
</comment>
<keyword evidence="9" id="KW-1185">Reference proteome</keyword>
<evidence type="ECO:0000256" key="6">
    <source>
        <dbReference type="ARBA" id="ARBA00023320"/>
    </source>
</evidence>
<evidence type="ECO:0000256" key="1">
    <source>
        <dbReference type="ARBA" id="ARBA00004613"/>
    </source>
</evidence>
<dbReference type="PANTHER" id="PTHR20986:SF21">
    <property type="entry name" value="FMRFAMIDE-LIKE NEUROPEPTIDES 14"/>
    <property type="match status" value="1"/>
</dbReference>
<name>A0AAV5VND2_9BILA</name>
<dbReference type="InterPro" id="IPR002544">
    <property type="entry name" value="FMRFamid-related_peptide-like"/>
</dbReference>
<dbReference type="Proteomes" id="UP001432322">
    <property type="component" value="Unassembled WGS sequence"/>
</dbReference>
<keyword evidence="4" id="KW-0165">Cleavage on pair of basic residues</keyword>
<comment type="caution">
    <text evidence="8">The sequence shown here is derived from an EMBL/GenBank/DDBJ whole genome shotgun (WGS) entry which is preliminary data.</text>
</comment>
<accession>A0AAV5VND2</accession>
<dbReference type="PANTHER" id="PTHR20986">
    <property type="entry name" value="FMRFAMIDE-RELATED PEPTIDES"/>
    <property type="match status" value="1"/>
</dbReference>
<protein>
    <submittedName>
        <fullName evidence="8">Uncharacterized protein</fullName>
    </submittedName>
</protein>
<evidence type="ECO:0000313" key="9">
    <source>
        <dbReference type="Proteomes" id="UP001432322"/>
    </source>
</evidence>
<keyword evidence="5" id="KW-0027">Amidation</keyword>
<feature type="non-terminal residue" evidence="8">
    <location>
        <position position="1"/>
    </location>
</feature>
<dbReference type="InterPro" id="IPR051041">
    <property type="entry name" value="FMRFamide-related_np"/>
</dbReference>
<reference evidence="8" key="1">
    <citation type="submission" date="2023-10" db="EMBL/GenBank/DDBJ databases">
        <title>Genome assembly of Pristionchus species.</title>
        <authorList>
            <person name="Yoshida K."/>
            <person name="Sommer R.J."/>
        </authorList>
    </citation>
    <scope>NUCLEOTIDE SEQUENCE</scope>
    <source>
        <strain evidence="8">RS5133</strain>
    </source>
</reference>
<evidence type="ECO:0000256" key="5">
    <source>
        <dbReference type="ARBA" id="ARBA00022815"/>
    </source>
</evidence>
<comment type="similarity">
    <text evidence="2">Belongs to the FARP (FMRFamide related peptide) family.</text>
</comment>
<dbReference type="GO" id="GO:0007218">
    <property type="term" value="P:neuropeptide signaling pathway"/>
    <property type="evidence" value="ECO:0007669"/>
    <property type="project" value="UniProtKB-KW"/>
</dbReference>
<feature type="signal peptide" evidence="7">
    <location>
        <begin position="1"/>
        <end position="27"/>
    </location>
</feature>
<dbReference type="AlphaFoldDB" id="A0AAV5VND2"/>
<keyword evidence="3" id="KW-0964">Secreted</keyword>
<gene>
    <name evidence="8" type="ORF">PFISCL1PPCAC_10566</name>
</gene>
<keyword evidence="7" id="KW-0732">Signal</keyword>
<dbReference type="GO" id="GO:0005576">
    <property type="term" value="C:extracellular region"/>
    <property type="evidence" value="ECO:0007669"/>
    <property type="project" value="UniProtKB-SubCell"/>
</dbReference>
<organism evidence="8 9">
    <name type="scientific">Pristionchus fissidentatus</name>
    <dbReference type="NCBI Taxonomy" id="1538716"/>
    <lineage>
        <taxon>Eukaryota</taxon>
        <taxon>Metazoa</taxon>
        <taxon>Ecdysozoa</taxon>
        <taxon>Nematoda</taxon>
        <taxon>Chromadorea</taxon>
        <taxon>Rhabditida</taxon>
        <taxon>Rhabditina</taxon>
        <taxon>Diplogasteromorpha</taxon>
        <taxon>Diplogasteroidea</taxon>
        <taxon>Neodiplogasteridae</taxon>
        <taxon>Pristionchus</taxon>
    </lineage>
</organism>
<sequence length="122" mass="13723">IQFGIFLRMKQSLALILLSSLAVSTFAQGLTSCADLSSSSPDDSHKGLLCQLAESSQLLAQLGVLVNEGLERILQENGLTAQTEEGGDVNKRKHEYLRFGKRKHEYLRFGKRKHEYLRFGRK</sequence>
<feature type="chain" id="PRO_5043641330" evidence="7">
    <location>
        <begin position="28"/>
        <end position="122"/>
    </location>
</feature>
<evidence type="ECO:0000256" key="4">
    <source>
        <dbReference type="ARBA" id="ARBA00022685"/>
    </source>
</evidence>
<dbReference type="EMBL" id="BTSY01000003">
    <property type="protein sequence ID" value="GMT19269.1"/>
    <property type="molecule type" value="Genomic_DNA"/>
</dbReference>
<evidence type="ECO:0000256" key="7">
    <source>
        <dbReference type="SAM" id="SignalP"/>
    </source>
</evidence>
<keyword evidence="6" id="KW-0527">Neuropeptide</keyword>
<evidence type="ECO:0000313" key="8">
    <source>
        <dbReference type="EMBL" id="GMT19269.1"/>
    </source>
</evidence>
<proteinExistence type="inferred from homology"/>
<dbReference type="Pfam" id="PF01581">
    <property type="entry name" value="FARP"/>
    <property type="match status" value="3"/>
</dbReference>
<evidence type="ECO:0000256" key="2">
    <source>
        <dbReference type="ARBA" id="ARBA00006356"/>
    </source>
</evidence>